<feature type="compositionally biased region" description="Acidic residues" evidence="1">
    <location>
        <begin position="124"/>
        <end position="134"/>
    </location>
</feature>
<keyword evidence="3" id="KW-1185">Reference proteome</keyword>
<gene>
    <name evidence="2" type="ORF">C2845_PM17G08900</name>
</gene>
<accession>A0A3L6Q6F0</accession>
<organism evidence="2 3">
    <name type="scientific">Panicum miliaceum</name>
    <name type="common">Proso millet</name>
    <name type="synonym">Broomcorn millet</name>
    <dbReference type="NCBI Taxonomy" id="4540"/>
    <lineage>
        <taxon>Eukaryota</taxon>
        <taxon>Viridiplantae</taxon>
        <taxon>Streptophyta</taxon>
        <taxon>Embryophyta</taxon>
        <taxon>Tracheophyta</taxon>
        <taxon>Spermatophyta</taxon>
        <taxon>Magnoliopsida</taxon>
        <taxon>Liliopsida</taxon>
        <taxon>Poales</taxon>
        <taxon>Poaceae</taxon>
        <taxon>PACMAD clade</taxon>
        <taxon>Panicoideae</taxon>
        <taxon>Panicodae</taxon>
        <taxon>Paniceae</taxon>
        <taxon>Panicinae</taxon>
        <taxon>Panicum</taxon>
        <taxon>Panicum sect. Panicum</taxon>
    </lineage>
</organism>
<evidence type="ECO:0000313" key="2">
    <source>
        <dbReference type="EMBL" id="RLM70050.1"/>
    </source>
</evidence>
<reference evidence="3" key="1">
    <citation type="journal article" date="2019" name="Nat. Commun.">
        <title>The genome of broomcorn millet.</title>
        <authorList>
            <person name="Zou C."/>
            <person name="Miki D."/>
            <person name="Li D."/>
            <person name="Tang Q."/>
            <person name="Xiao L."/>
            <person name="Rajput S."/>
            <person name="Deng P."/>
            <person name="Jia W."/>
            <person name="Huang R."/>
            <person name="Zhang M."/>
            <person name="Sun Y."/>
            <person name="Hu J."/>
            <person name="Fu X."/>
            <person name="Schnable P.S."/>
            <person name="Li F."/>
            <person name="Zhang H."/>
            <person name="Feng B."/>
            <person name="Zhu X."/>
            <person name="Liu R."/>
            <person name="Schnable J.C."/>
            <person name="Zhu J.-K."/>
            <person name="Zhang H."/>
        </authorList>
    </citation>
    <scope>NUCLEOTIDE SEQUENCE [LARGE SCALE GENOMIC DNA]</scope>
</reference>
<feature type="region of interest" description="Disordered" evidence="1">
    <location>
        <begin position="108"/>
        <end position="134"/>
    </location>
</feature>
<proteinExistence type="predicted"/>
<dbReference type="Proteomes" id="UP000275267">
    <property type="component" value="Unassembled WGS sequence"/>
</dbReference>
<evidence type="ECO:0000313" key="3">
    <source>
        <dbReference type="Proteomes" id="UP000275267"/>
    </source>
</evidence>
<dbReference type="AlphaFoldDB" id="A0A3L6Q6F0"/>
<name>A0A3L6Q6F0_PANMI</name>
<evidence type="ECO:0000256" key="1">
    <source>
        <dbReference type="SAM" id="MobiDB-lite"/>
    </source>
</evidence>
<protein>
    <submittedName>
        <fullName evidence="2">Uncharacterized protein</fullName>
    </submittedName>
</protein>
<comment type="caution">
    <text evidence="2">The sequence shown here is derived from an EMBL/GenBank/DDBJ whole genome shotgun (WGS) entry which is preliminary data.</text>
</comment>
<sequence>MIPTSDIRGVRNTKQLVMRTQNIGTYFLLHLRMNGHTNPNPNSISNCYQSIRTDANQTLKRRYTQIELQPNPNSNFLLHWPFHCKGNGRRPMNLPGFACSLVPASNQEAPSLSAPAEGNLVAEGVEDPAAEGKA</sequence>
<dbReference type="EMBL" id="PQIB02000014">
    <property type="protein sequence ID" value="RLM70050.1"/>
    <property type="molecule type" value="Genomic_DNA"/>
</dbReference>